<evidence type="ECO:0000313" key="11">
    <source>
        <dbReference type="Proteomes" id="UP000269221"/>
    </source>
</evidence>
<dbReference type="Pfam" id="PF00702">
    <property type="entry name" value="Hydrolase"/>
    <property type="match status" value="1"/>
</dbReference>
<dbReference type="Gene3D" id="3.30.200.20">
    <property type="entry name" value="Phosphorylase Kinase, domain 1"/>
    <property type="match status" value="1"/>
</dbReference>
<protein>
    <recommendedName>
        <fullName evidence="5">aldehyde dehydrogenase (NAD(+))</fullName>
        <ecNumber evidence="5">1.2.1.3</ecNumber>
    </recommendedName>
</protein>
<keyword evidence="3 7" id="KW-0560">Oxidoreductase</keyword>
<evidence type="ECO:0000259" key="9">
    <source>
        <dbReference type="Pfam" id="PF01636"/>
    </source>
</evidence>
<dbReference type="Gene3D" id="3.40.605.10">
    <property type="entry name" value="Aldehyde Dehydrogenase, Chain A, domain 1"/>
    <property type="match status" value="1"/>
</dbReference>
<dbReference type="Pfam" id="PF00171">
    <property type="entry name" value="Aldedh"/>
    <property type="match status" value="1"/>
</dbReference>
<comment type="caution">
    <text evidence="10">The sequence shown here is derived from an EMBL/GenBank/DDBJ whole genome shotgun (WGS) entry which is preliminary data.</text>
</comment>
<reference evidence="10 11" key="1">
    <citation type="submission" date="2018-07" db="EMBL/GenBank/DDBJ databases">
        <title>A high quality draft genome assembly of the barn swallow (H. rustica rustica).</title>
        <authorList>
            <person name="Formenti G."/>
            <person name="Chiara M."/>
            <person name="Poveda L."/>
            <person name="Francoijs K.-J."/>
            <person name="Bonisoli-Alquati A."/>
            <person name="Canova L."/>
            <person name="Gianfranceschi L."/>
            <person name="Horner D.S."/>
            <person name="Saino N."/>
        </authorList>
    </citation>
    <scope>NUCLEOTIDE SEQUENCE [LARGE SCALE GENOMIC DNA]</scope>
    <source>
        <strain evidence="10">Chelidonia</strain>
        <tissue evidence="10">Blood</tissue>
    </source>
</reference>
<dbReference type="CDD" id="cd07141">
    <property type="entry name" value="ALDH_F1AB_F2_RALDH1"/>
    <property type="match status" value="1"/>
</dbReference>
<dbReference type="CDD" id="cd02603">
    <property type="entry name" value="HAD_sEH-N_like"/>
    <property type="match status" value="1"/>
</dbReference>
<evidence type="ECO:0000256" key="2">
    <source>
        <dbReference type="ARBA" id="ARBA00022990"/>
    </source>
</evidence>
<dbReference type="EC" id="1.2.1.3" evidence="5"/>
<dbReference type="InterPro" id="IPR023198">
    <property type="entry name" value="PGP-like_dom2"/>
</dbReference>
<keyword evidence="4" id="KW-0520">NAD</keyword>
<dbReference type="Pfam" id="PF01636">
    <property type="entry name" value="APH"/>
    <property type="match status" value="1"/>
</dbReference>
<dbReference type="PRINTS" id="PR00413">
    <property type="entry name" value="HADHALOGNASE"/>
</dbReference>
<dbReference type="NCBIfam" id="TIGR01509">
    <property type="entry name" value="HAD-SF-IA-v3"/>
    <property type="match status" value="1"/>
</dbReference>
<evidence type="ECO:0000256" key="1">
    <source>
        <dbReference type="ARBA" id="ARBA00009986"/>
    </source>
</evidence>
<dbReference type="InterPro" id="IPR016162">
    <property type="entry name" value="Ald_DH_N"/>
</dbReference>
<dbReference type="CDD" id="cd05154">
    <property type="entry name" value="ACAD10_11_N-like"/>
    <property type="match status" value="1"/>
</dbReference>
<dbReference type="Gene3D" id="3.40.309.10">
    <property type="entry name" value="Aldehyde Dehydrogenase, Chain A, domain 2"/>
    <property type="match status" value="1"/>
</dbReference>
<dbReference type="InterPro" id="IPR015590">
    <property type="entry name" value="Aldehyde_DH_dom"/>
</dbReference>
<dbReference type="InterPro" id="IPR036412">
    <property type="entry name" value="HAD-like_sf"/>
</dbReference>
<evidence type="ECO:0000256" key="7">
    <source>
        <dbReference type="RuleBase" id="RU003345"/>
    </source>
</evidence>
<dbReference type="InterPro" id="IPR016160">
    <property type="entry name" value="Ald_DH_CS_CYS"/>
</dbReference>
<dbReference type="Gene3D" id="3.90.1200.10">
    <property type="match status" value="1"/>
</dbReference>
<evidence type="ECO:0000256" key="4">
    <source>
        <dbReference type="ARBA" id="ARBA00023027"/>
    </source>
</evidence>
<proteinExistence type="inferred from homology"/>
<accession>A0A3M0K059</accession>
<dbReference type="InterPro" id="IPR041726">
    <property type="entry name" value="ACAD10_11_N"/>
</dbReference>
<evidence type="ECO:0000259" key="8">
    <source>
        <dbReference type="Pfam" id="PF00171"/>
    </source>
</evidence>
<feature type="domain" description="Aminoglycoside phosphotransferase" evidence="9">
    <location>
        <begin position="351"/>
        <end position="505"/>
    </location>
</feature>
<dbReference type="InterPro" id="IPR011945">
    <property type="entry name" value="HAD-SF_ppase_IA/epoxid_hydro_N"/>
</dbReference>
<dbReference type="FunFam" id="3.40.309.10:FF:000001">
    <property type="entry name" value="Mitochondrial aldehyde dehydrogenase 2"/>
    <property type="match status" value="1"/>
</dbReference>
<organism evidence="10 11">
    <name type="scientific">Hirundo rustica rustica</name>
    <dbReference type="NCBI Taxonomy" id="333673"/>
    <lineage>
        <taxon>Eukaryota</taxon>
        <taxon>Metazoa</taxon>
        <taxon>Chordata</taxon>
        <taxon>Craniata</taxon>
        <taxon>Vertebrata</taxon>
        <taxon>Euteleostomi</taxon>
        <taxon>Archelosauria</taxon>
        <taxon>Archosauria</taxon>
        <taxon>Dinosauria</taxon>
        <taxon>Saurischia</taxon>
        <taxon>Theropoda</taxon>
        <taxon>Coelurosauria</taxon>
        <taxon>Aves</taxon>
        <taxon>Neognathae</taxon>
        <taxon>Neoaves</taxon>
        <taxon>Telluraves</taxon>
        <taxon>Australaves</taxon>
        <taxon>Passeriformes</taxon>
        <taxon>Sylvioidea</taxon>
        <taxon>Hirundinidae</taxon>
        <taxon>Hirundo</taxon>
    </lineage>
</organism>
<dbReference type="SUPFAM" id="SSF56112">
    <property type="entry name" value="Protein kinase-like (PK-like)"/>
    <property type="match status" value="1"/>
</dbReference>
<dbReference type="InterPro" id="IPR016163">
    <property type="entry name" value="Ald_DH_C"/>
</dbReference>
<gene>
    <name evidence="10" type="ORF">DUI87_17344</name>
</gene>
<dbReference type="InterPro" id="IPR023214">
    <property type="entry name" value="HAD_sf"/>
</dbReference>
<dbReference type="STRING" id="333673.A0A3M0K059"/>
<dbReference type="Gene3D" id="1.10.150.240">
    <property type="entry name" value="Putative phosphatase, domain 2"/>
    <property type="match status" value="1"/>
</dbReference>
<dbReference type="GO" id="GO:0004029">
    <property type="term" value="F:aldehyde dehydrogenase (NAD+) activity"/>
    <property type="evidence" value="ECO:0007669"/>
    <property type="project" value="UniProtKB-EC"/>
</dbReference>
<dbReference type="OrthoDB" id="434771at2759"/>
<dbReference type="InterPro" id="IPR011009">
    <property type="entry name" value="Kinase-like_dom_sf"/>
</dbReference>
<comment type="similarity">
    <text evidence="1 7">Belongs to the aldehyde dehydrogenase family.</text>
</comment>
<dbReference type="SUPFAM" id="SSF56784">
    <property type="entry name" value="HAD-like"/>
    <property type="match status" value="1"/>
</dbReference>
<dbReference type="Proteomes" id="UP000269221">
    <property type="component" value="Unassembled WGS sequence"/>
</dbReference>
<feature type="active site" evidence="6">
    <location>
        <position position="889"/>
    </location>
</feature>
<keyword evidence="11" id="KW-1185">Reference proteome</keyword>
<dbReference type="NCBIfam" id="TIGR02247">
    <property type="entry name" value="HAD-1A3-hyp"/>
    <property type="match status" value="1"/>
</dbReference>
<sequence>MYLRSAARAQNLLCAGIRRLLLVQQQSRGFSYKAVIFEESGVLLPAPHRTATDWEAQSCVPAGTVQQAALSGGENSLSLQYSRGELTAVEFLQELGQQCFDIANVRVPVHSFLWDLIRSEMIKQLPIMAEAAQCIQAEGLKTALLSHCLCLGAGGRFLPLDRLRFDVVVESLQEGMPRPDPGIYKLCLERLGVQPQESILLDSSSQNLKAAAQLGMKTVKVPPGQREALCWQGMTHEFLYDSGSVMMDSQVDDPEAALKELETHLGFPLRGFVPYTRSVRPGMEIPKDRLQKYLEDVLGAPAAAPLELRQFDHGDSTRSYLVKFGGRLLVLKKEEEPPDGPSGSSVPREYSILGTPFYLLEHRAGCIHRAPSLPAVPPRRRRACYGAMAHVLARIHSLHLGAATLQELGEHGNYIQQQVETWTKQYRAVETHLIPAMERLIQWLPLHFPECQKTTVVHGDFRMDHLVFHPDRPEVLAVLGWKFATLGDPMCDLANNCMSFFLPAHFGARRGLRSCDLGQLGIPTAEEYSQMYCGHMGVELPQNWNFYLAFAFFRLAVVLQGRHRGSLAGETSVLKMLCCTCPRVGIVASKCPGSPDHVRHLALLESSGLEEKDCGHMAVTEFAESARTKAVALMAAMDQGSRIFINNEWHDAVSKKTFPTINPATGEVICQVAEGDKADVDKAVQAAKAAFQLGSPWRRMDASHRGKLLNRLADLIERDRAYLAALETLDNGKPYAISYLVDLDMVVKCLRYFAGWSDKFHGKTIPLDGDFFCYTRHEPVGVCGQIIPWNFPLLMQAWKLGPALATGNVVVMKVAEQTPLSALYVASLIKEAGFPPGVVNIIPGYGPTAGAAISSHMDIDKVAFTGSTEVGHLIQKAAAESNLKRVTLELGGKSPNIIMSDADMDWAVDQAHFALFFNQGQCCCAGSRTYVQEDIYNEFVERSVEKAKARVVGNPFDFKTEQGPQVDEEQFKKILGYVSTGQREGAKLLCGGNPAADRGYFIQPTVFGDVQDNMTIAREEIFGPVMQILKFKTIEEVIERANDSKYGLAAAVFTKDLDKANFVSQSLRAGTVWINCYDVFGAQAPFGGYKASGNGRELGEYGLEAYVEVKNVTIKIPQKNS</sequence>
<dbReference type="InterPro" id="IPR029510">
    <property type="entry name" value="Ald_DH_CS_GLU"/>
</dbReference>
<dbReference type="InterPro" id="IPR006439">
    <property type="entry name" value="HAD-SF_hydro_IA"/>
</dbReference>
<dbReference type="PROSITE" id="PS00070">
    <property type="entry name" value="ALDEHYDE_DEHYDR_CYS"/>
    <property type="match status" value="1"/>
</dbReference>
<feature type="domain" description="Aldehyde dehydrogenase" evidence="8">
    <location>
        <begin position="649"/>
        <end position="1112"/>
    </location>
</feature>
<dbReference type="PROSITE" id="PS00687">
    <property type="entry name" value="ALDEHYDE_DEHYDR_GLU"/>
    <property type="match status" value="1"/>
</dbReference>
<dbReference type="FunFam" id="3.40.605.10:FF:000029">
    <property type="entry name" value="Aldehyde dehydrogenase, mitochondrial"/>
    <property type="match status" value="1"/>
</dbReference>
<evidence type="ECO:0000313" key="10">
    <source>
        <dbReference type="EMBL" id="RMC05801.1"/>
    </source>
</evidence>
<evidence type="ECO:0000256" key="5">
    <source>
        <dbReference type="ARBA" id="ARBA00024226"/>
    </source>
</evidence>
<dbReference type="SUPFAM" id="SSF53720">
    <property type="entry name" value="ALDH-like"/>
    <property type="match status" value="1"/>
</dbReference>
<evidence type="ECO:0000256" key="3">
    <source>
        <dbReference type="ARBA" id="ARBA00023002"/>
    </source>
</evidence>
<dbReference type="InterPro" id="IPR016161">
    <property type="entry name" value="Ald_DH/histidinol_DH"/>
</dbReference>
<dbReference type="AlphaFoldDB" id="A0A3M0K059"/>
<dbReference type="Gene3D" id="3.40.50.1000">
    <property type="entry name" value="HAD superfamily/HAD-like"/>
    <property type="match status" value="1"/>
</dbReference>
<keyword evidence="2" id="KW-0007">Acetylation</keyword>
<dbReference type="InterPro" id="IPR002575">
    <property type="entry name" value="Aminoglycoside_PTrfase"/>
</dbReference>
<dbReference type="PANTHER" id="PTHR11699">
    <property type="entry name" value="ALDEHYDE DEHYDROGENASE-RELATED"/>
    <property type="match status" value="1"/>
</dbReference>
<evidence type="ECO:0000256" key="6">
    <source>
        <dbReference type="PROSITE-ProRule" id="PRU10007"/>
    </source>
</evidence>
<dbReference type="EMBL" id="QRBI01000121">
    <property type="protein sequence ID" value="RMC05801.1"/>
    <property type="molecule type" value="Genomic_DNA"/>
</dbReference>
<name>A0A3M0K059_HIRRU</name>